<dbReference type="Pfam" id="PF12833">
    <property type="entry name" value="HTH_18"/>
    <property type="match status" value="1"/>
</dbReference>
<evidence type="ECO:0000256" key="2">
    <source>
        <dbReference type="ARBA" id="ARBA00023015"/>
    </source>
</evidence>
<keyword evidence="8" id="KW-1185">Reference proteome</keyword>
<dbReference type="SUPFAM" id="SSF51182">
    <property type="entry name" value="RmlC-like cupins"/>
    <property type="match status" value="1"/>
</dbReference>
<dbReference type="PANTHER" id="PTHR11019">
    <property type="entry name" value="HTH-TYPE TRANSCRIPTIONAL REGULATOR NIMR"/>
    <property type="match status" value="1"/>
</dbReference>
<dbReference type="GO" id="GO:0043565">
    <property type="term" value="F:sequence-specific DNA binding"/>
    <property type="evidence" value="ECO:0007669"/>
    <property type="project" value="InterPro"/>
</dbReference>
<dbReference type="InterPro" id="IPR011051">
    <property type="entry name" value="RmlC_Cupin_sf"/>
</dbReference>
<reference evidence="7 8" key="1">
    <citation type="submission" date="2019-03" db="EMBL/GenBank/DDBJ databases">
        <title>Above-ground endophytic microbial communities from plants in different locations in the United States.</title>
        <authorList>
            <person name="Frank C."/>
        </authorList>
    </citation>
    <scope>NUCLEOTIDE SEQUENCE [LARGE SCALE GENOMIC DNA]</scope>
    <source>
        <strain evidence="7 8">LP_13_YM</strain>
    </source>
</reference>
<keyword evidence="1" id="KW-0678">Repressor</keyword>
<dbReference type="PROSITE" id="PS00041">
    <property type="entry name" value="HTH_ARAC_FAMILY_1"/>
    <property type="match status" value="1"/>
</dbReference>
<dbReference type="Pfam" id="PF02311">
    <property type="entry name" value="AraC_binding"/>
    <property type="match status" value="1"/>
</dbReference>
<evidence type="ECO:0000313" key="8">
    <source>
        <dbReference type="Proteomes" id="UP000295645"/>
    </source>
</evidence>
<evidence type="ECO:0000256" key="5">
    <source>
        <dbReference type="ARBA" id="ARBA00023163"/>
    </source>
</evidence>
<evidence type="ECO:0000256" key="4">
    <source>
        <dbReference type="ARBA" id="ARBA00023159"/>
    </source>
</evidence>
<evidence type="ECO:0000256" key="1">
    <source>
        <dbReference type="ARBA" id="ARBA00022491"/>
    </source>
</evidence>
<keyword evidence="5" id="KW-0804">Transcription</keyword>
<dbReference type="PANTHER" id="PTHR11019:SF159">
    <property type="entry name" value="TRANSCRIPTIONAL REGULATOR-RELATED"/>
    <property type="match status" value="1"/>
</dbReference>
<dbReference type="Gene3D" id="1.10.10.60">
    <property type="entry name" value="Homeodomain-like"/>
    <property type="match status" value="1"/>
</dbReference>
<name>A0A4R3YXY0_9GAMM</name>
<keyword evidence="2" id="KW-0805">Transcription regulation</keyword>
<dbReference type="SUPFAM" id="SSF46689">
    <property type="entry name" value="Homeodomain-like"/>
    <property type="match status" value="1"/>
</dbReference>
<dbReference type="RefSeq" id="WP_132141501.1">
    <property type="nucleotide sequence ID" value="NZ_SMCS01000001.1"/>
</dbReference>
<dbReference type="PROSITE" id="PS01124">
    <property type="entry name" value="HTH_ARAC_FAMILY_2"/>
    <property type="match status" value="1"/>
</dbReference>
<protein>
    <submittedName>
        <fullName evidence="7">AraC family transcriptional regulator</fullName>
    </submittedName>
</protein>
<accession>A0A4R3YXY0</accession>
<dbReference type="SMART" id="SM00342">
    <property type="entry name" value="HTH_ARAC"/>
    <property type="match status" value="1"/>
</dbReference>
<proteinExistence type="predicted"/>
<evidence type="ECO:0000256" key="3">
    <source>
        <dbReference type="ARBA" id="ARBA00023125"/>
    </source>
</evidence>
<dbReference type="InterPro" id="IPR020449">
    <property type="entry name" value="Tscrpt_reg_AraC-type_HTH"/>
</dbReference>
<comment type="caution">
    <text evidence="7">The sequence shown here is derived from an EMBL/GenBank/DDBJ whole genome shotgun (WGS) entry which is preliminary data.</text>
</comment>
<dbReference type="InterPro" id="IPR003313">
    <property type="entry name" value="AraC-bd"/>
</dbReference>
<feature type="domain" description="HTH araC/xylS-type" evidence="6">
    <location>
        <begin position="160"/>
        <end position="257"/>
    </location>
</feature>
<dbReference type="Proteomes" id="UP000295645">
    <property type="component" value="Unassembled WGS sequence"/>
</dbReference>
<dbReference type="InterPro" id="IPR018060">
    <property type="entry name" value="HTH_AraC"/>
</dbReference>
<dbReference type="InterPro" id="IPR009057">
    <property type="entry name" value="Homeodomain-like_sf"/>
</dbReference>
<organism evidence="7 8">
    <name type="scientific">Luteibacter rhizovicinus</name>
    <dbReference type="NCBI Taxonomy" id="242606"/>
    <lineage>
        <taxon>Bacteria</taxon>
        <taxon>Pseudomonadati</taxon>
        <taxon>Pseudomonadota</taxon>
        <taxon>Gammaproteobacteria</taxon>
        <taxon>Lysobacterales</taxon>
        <taxon>Rhodanobacteraceae</taxon>
        <taxon>Luteibacter</taxon>
    </lineage>
</organism>
<dbReference type="AlphaFoldDB" id="A0A4R3YXY0"/>
<dbReference type="InterPro" id="IPR018062">
    <property type="entry name" value="HTH_AraC-typ_CS"/>
</dbReference>
<keyword evidence="4" id="KW-0010">Activator</keyword>
<dbReference type="GO" id="GO:0003700">
    <property type="term" value="F:DNA-binding transcription factor activity"/>
    <property type="evidence" value="ECO:0007669"/>
    <property type="project" value="InterPro"/>
</dbReference>
<dbReference type="PRINTS" id="PR00032">
    <property type="entry name" value="HTHARAC"/>
</dbReference>
<gene>
    <name evidence="7" type="ORF">EC912_101448</name>
</gene>
<keyword evidence="3" id="KW-0238">DNA-binding</keyword>
<dbReference type="FunFam" id="1.10.10.60:FF:000132">
    <property type="entry name" value="AraC family transcriptional regulator"/>
    <property type="match status" value="1"/>
</dbReference>
<dbReference type="EMBL" id="SMCS01000001">
    <property type="protein sequence ID" value="TCV97436.1"/>
    <property type="molecule type" value="Genomic_DNA"/>
</dbReference>
<dbReference type="CDD" id="cd06124">
    <property type="entry name" value="cupin_NimR-like_N"/>
    <property type="match status" value="1"/>
</dbReference>
<dbReference type="OrthoDB" id="9804543at2"/>
<sequence>MPTPLIPPSRLAADNPLVIAVELDEAAVRVTPAHRHERGQLIGARSGLLSIGTAQGRWVAPATHAIWIPPGEPHSVTSHGPFSGWSVYVAGQACASLPTEPTALLMSGLLREAVHRAAGWPDDTLDGPRLHIANVILDEMHSLPRGDTAGLPYPRDPRLARIAQALSDDPANPRGLDEWAAWAGISPRSLMRRFPIETGFTFTAWRQRVRLLRAIEWLADGKSITAIALDLGYENVSAFIAMFRRVFGVTPGRYPEKTRSL</sequence>
<evidence type="ECO:0000259" key="6">
    <source>
        <dbReference type="PROSITE" id="PS01124"/>
    </source>
</evidence>
<evidence type="ECO:0000313" key="7">
    <source>
        <dbReference type="EMBL" id="TCV97436.1"/>
    </source>
</evidence>